<evidence type="ECO:0000313" key="10">
    <source>
        <dbReference type="EMBL" id="KAK6925096.1"/>
    </source>
</evidence>
<name>A0AAN8Z538_9MAGN</name>
<dbReference type="Gene3D" id="1.10.630.10">
    <property type="entry name" value="Cytochrome P450"/>
    <property type="match status" value="1"/>
</dbReference>
<dbReference type="GO" id="GO:0020037">
    <property type="term" value="F:heme binding"/>
    <property type="evidence" value="ECO:0007669"/>
    <property type="project" value="InterPro"/>
</dbReference>
<sequence length="542" mass="59835">SPQILEELSSIQTMSLILSSIIFAIVVYLLLNLKPLLKRSSLSLPPGPKPWPILGNLPHLGPIPHHSLAALAQKYGPLMHLKLGSVHVMVVSSASVASQFLKVHDANFSSRPPSSGGKHIAYNHQDMVFAPYGPRWRMLRKICNVHLFSTKALDDFCHVRQEEISILTRTLAGAANSKVKLGQLLNICTTNALARVTIGRRVFGDGSSGVDPKADEFKEMVGELMVLAGVFNVGDFIPPLDWLDLQGVVSKMKKLHKRFDAFLNEIIDEHRMNGGDRGDHTDFLSKLLALKDNVDGEGGGLRTDTSSSTVEWAIAELISHPKVLAQVQQELDSLIGPDRLAMESDLTQLQYFQAVMKEVFRLHPSTPLSLPRMASESCEINAGEWEIIVNGIQENQPSTYSTESGRAEVQSSSATGQLKELIKNDAEASSIIDQTVSEAIFPITMNASLAKEAWERDSRRTKQHITAPSTGNEKQNKLDHHVITPYNMGGSSGDFSPMTHHLKSSNHVVDKIIYTEDEVENFLLDLFKGTSKSLQNFRKGKR</sequence>
<dbReference type="Proteomes" id="UP001370490">
    <property type="component" value="Unassembled WGS sequence"/>
</dbReference>
<keyword evidence="7" id="KW-0408">Iron</keyword>
<protein>
    <submittedName>
        <fullName evidence="10">Cytochrome P450</fullName>
    </submittedName>
</protein>
<evidence type="ECO:0000256" key="7">
    <source>
        <dbReference type="ARBA" id="ARBA00023004"/>
    </source>
</evidence>
<feature type="transmembrane region" description="Helical" evidence="9">
    <location>
        <begin position="12"/>
        <end position="31"/>
    </location>
</feature>
<dbReference type="GO" id="GO:0016705">
    <property type="term" value="F:oxidoreductase activity, acting on paired donors, with incorporation or reduction of molecular oxygen"/>
    <property type="evidence" value="ECO:0007669"/>
    <property type="project" value="InterPro"/>
</dbReference>
<comment type="cofactor">
    <cofactor evidence="1">
        <name>heme</name>
        <dbReference type="ChEBI" id="CHEBI:30413"/>
    </cofactor>
</comment>
<evidence type="ECO:0000256" key="8">
    <source>
        <dbReference type="ARBA" id="ARBA00023033"/>
    </source>
</evidence>
<dbReference type="InterPro" id="IPR002401">
    <property type="entry name" value="Cyt_P450_E_grp-I"/>
</dbReference>
<keyword evidence="4" id="KW-0479">Metal-binding</keyword>
<dbReference type="PANTHER" id="PTHR47944:SF18">
    <property type="entry name" value="FLAVONOID 3'-MONOOXYGENASE"/>
    <property type="match status" value="1"/>
</dbReference>
<dbReference type="GO" id="GO:0005506">
    <property type="term" value="F:iron ion binding"/>
    <property type="evidence" value="ECO:0007669"/>
    <property type="project" value="InterPro"/>
</dbReference>
<evidence type="ECO:0000256" key="2">
    <source>
        <dbReference type="ARBA" id="ARBA00010617"/>
    </source>
</evidence>
<keyword evidence="3" id="KW-0349">Heme</keyword>
<dbReference type="InterPro" id="IPR001128">
    <property type="entry name" value="Cyt_P450"/>
</dbReference>
<dbReference type="PRINTS" id="PR00463">
    <property type="entry name" value="EP450I"/>
</dbReference>
<feature type="non-terminal residue" evidence="10">
    <location>
        <position position="1"/>
    </location>
</feature>
<keyword evidence="8" id="KW-0503">Monooxygenase</keyword>
<comment type="caution">
    <text evidence="10">The sequence shown here is derived from an EMBL/GenBank/DDBJ whole genome shotgun (WGS) entry which is preliminary data.</text>
</comment>
<dbReference type="PANTHER" id="PTHR47944">
    <property type="entry name" value="CYTOCHROME P450 98A9"/>
    <property type="match status" value="1"/>
</dbReference>
<evidence type="ECO:0000256" key="5">
    <source>
        <dbReference type="ARBA" id="ARBA00022857"/>
    </source>
</evidence>
<evidence type="ECO:0000256" key="1">
    <source>
        <dbReference type="ARBA" id="ARBA00001971"/>
    </source>
</evidence>
<keyword evidence="5" id="KW-0521">NADP</keyword>
<dbReference type="SUPFAM" id="SSF48264">
    <property type="entry name" value="Cytochrome P450"/>
    <property type="match status" value="1"/>
</dbReference>
<proteinExistence type="inferred from homology"/>
<keyword evidence="9" id="KW-0812">Transmembrane</keyword>
<evidence type="ECO:0000256" key="9">
    <source>
        <dbReference type="SAM" id="Phobius"/>
    </source>
</evidence>
<dbReference type="GO" id="GO:0004497">
    <property type="term" value="F:monooxygenase activity"/>
    <property type="evidence" value="ECO:0007669"/>
    <property type="project" value="UniProtKB-KW"/>
</dbReference>
<keyword evidence="11" id="KW-1185">Reference proteome</keyword>
<evidence type="ECO:0000313" key="11">
    <source>
        <dbReference type="Proteomes" id="UP001370490"/>
    </source>
</evidence>
<keyword evidence="9" id="KW-0472">Membrane</keyword>
<evidence type="ECO:0000256" key="3">
    <source>
        <dbReference type="ARBA" id="ARBA00022617"/>
    </source>
</evidence>
<gene>
    <name evidence="10" type="ORF">RJ641_009422</name>
</gene>
<dbReference type="Pfam" id="PF00067">
    <property type="entry name" value="p450"/>
    <property type="match status" value="1"/>
</dbReference>
<comment type="similarity">
    <text evidence="2">Belongs to the cytochrome P450 family.</text>
</comment>
<reference evidence="10 11" key="1">
    <citation type="submission" date="2023-12" db="EMBL/GenBank/DDBJ databases">
        <title>A high-quality genome assembly for Dillenia turbinata (Dilleniales).</title>
        <authorList>
            <person name="Chanderbali A."/>
        </authorList>
    </citation>
    <scope>NUCLEOTIDE SEQUENCE [LARGE SCALE GENOMIC DNA]</scope>
    <source>
        <strain evidence="10">LSX21</strain>
        <tissue evidence="10">Leaf</tissue>
    </source>
</reference>
<evidence type="ECO:0000256" key="4">
    <source>
        <dbReference type="ARBA" id="ARBA00022723"/>
    </source>
</evidence>
<dbReference type="InterPro" id="IPR036396">
    <property type="entry name" value="Cyt_P450_sf"/>
</dbReference>
<keyword evidence="6" id="KW-0560">Oxidoreductase</keyword>
<organism evidence="10 11">
    <name type="scientific">Dillenia turbinata</name>
    <dbReference type="NCBI Taxonomy" id="194707"/>
    <lineage>
        <taxon>Eukaryota</taxon>
        <taxon>Viridiplantae</taxon>
        <taxon>Streptophyta</taxon>
        <taxon>Embryophyta</taxon>
        <taxon>Tracheophyta</taxon>
        <taxon>Spermatophyta</taxon>
        <taxon>Magnoliopsida</taxon>
        <taxon>eudicotyledons</taxon>
        <taxon>Gunneridae</taxon>
        <taxon>Pentapetalae</taxon>
        <taxon>Dilleniales</taxon>
        <taxon>Dilleniaceae</taxon>
        <taxon>Dillenia</taxon>
    </lineage>
</organism>
<evidence type="ECO:0000256" key="6">
    <source>
        <dbReference type="ARBA" id="ARBA00023002"/>
    </source>
</evidence>
<dbReference type="EMBL" id="JBAMMX010000016">
    <property type="protein sequence ID" value="KAK6925096.1"/>
    <property type="molecule type" value="Genomic_DNA"/>
</dbReference>
<dbReference type="AlphaFoldDB" id="A0AAN8Z538"/>
<keyword evidence="9" id="KW-1133">Transmembrane helix</keyword>
<accession>A0AAN8Z538</accession>